<accession>A0A1H2USN8</accession>
<feature type="transmembrane region" description="Helical" evidence="1">
    <location>
        <begin position="288"/>
        <end position="313"/>
    </location>
</feature>
<evidence type="ECO:0000313" key="4">
    <source>
        <dbReference type="Proteomes" id="UP000183076"/>
    </source>
</evidence>
<gene>
    <name evidence="3" type="ORF">SAMN04488041_102589</name>
</gene>
<protein>
    <submittedName>
        <fullName evidence="3">Uncharacterized protein</fullName>
    </submittedName>
</protein>
<sequence>MIQLIIHLALIVMLPPTVALEAIAPNGGGNKREPVFIPNPHGVGVDNLAQHGWRLQHEGRPIFWGQHDEIEGNRMLCDAQPWVKLDCALAGQNCKKVGGTSTEPGRRVLDIGPISTFAQTQIKIFNRHRDFANAVYKGFCMERNHALRFPNFKHFDLSSLGEERAFQFDTNPRLECRTKLKSGSFISFLSNVYSRESGGNLFLTNFSRVICHDLGRYQCQKYISNTYNSSDEGRRTYKPRGPTHTLGPLRHLPLGVQILLGALGLAASCAGIVYAISRTVEVGRGIQTFAVSYLCIVALGVVSGMLLVGALVAL</sequence>
<feature type="signal peptide" evidence="2">
    <location>
        <begin position="1"/>
        <end position="19"/>
    </location>
</feature>
<evidence type="ECO:0000256" key="2">
    <source>
        <dbReference type="SAM" id="SignalP"/>
    </source>
</evidence>
<dbReference type="EMBL" id="FNNB01000002">
    <property type="protein sequence ID" value="SDW58584.1"/>
    <property type="molecule type" value="Genomic_DNA"/>
</dbReference>
<keyword evidence="1" id="KW-0472">Membrane</keyword>
<name>A0A1H2USN8_9RHOB</name>
<dbReference type="Proteomes" id="UP000183076">
    <property type="component" value="Unassembled WGS sequence"/>
</dbReference>
<keyword evidence="1" id="KW-0812">Transmembrane</keyword>
<keyword evidence="2" id="KW-0732">Signal</keyword>
<proteinExistence type="predicted"/>
<dbReference type="AlphaFoldDB" id="A0A1H2USN8"/>
<feature type="transmembrane region" description="Helical" evidence="1">
    <location>
        <begin position="254"/>
        <end position="276"/>
    </location>
</feature>
<organism evidence="3 4">
    <name type="scientific">Sulfitobacter pontiacus</name>
    <dbReference type="NCBI Taxonomy" id="60137"/>
    <lineage>
        <taxon>Bacteria</taxon>
        <taxon>Pseudomonadati</taxon>
        <taxon>Pseudomonadota</taxon>
        <taxon>Alphaproteobacteria</taxon>
        <taxon>Rhodobacterales</taxon>
        <taxon>Roseobacteraceae</taxon>
        <taxon>Sulfitobacter</taxon>
    </lineage>
</organism>
<feature type="chain" id="PRO_5010187049" evidence="2">
    <location>
        <begin position="20"/>
        <end position="314"/>
    </location>
</feature>
<keyword evidence="1" id="KW-1133">Transmembrane helix</keyword>
<reference evidence="4" key="1">
    <citation type="submission" date="2016-10" db="EMBL/GenBank/DDBJ databases">
        <authorList>
            <person name="Varghese N."/>
            <person name="Submissions S."/>
        </authorList>
    </citation>
    <scope>NUCLEOTIDE SEQUENCE [LARGE SCALE GENOMIC DNA]</scope>
    <source>
        <strain evidence="4">DSM 10014</strain>
    </source>
</reference>
<evidence type="ECO:0000256" key="1">
    <source>
        <dbReference type="SAM" id="Phobius"/>
    </source>
</evidence>
<evidence type="ECO:0000313" key="3">
    <source>
        <dbReference type="EMBL" id="SDW58584.1"/>
    </source>
</evidence>